<protein>
    <submittedName>
        <fullName evidence="1">Uncharacterized protein</fullName>
    </submittedName>
</protein>
<dbReference type="Proteomes" id="UP000028525">
    <property type="component" value="Unassembled WGS sequence"/>
</dbReference>
<dbReference type="AlphaFoldDB" id="A0A084JQA5"/>
<name>A0A084JQA5_9FIRM</name>
<proteinExistence type="predicted"/>
<keyword evidence="2" id="KW-1185">Reference proteome</keyword>
<comment type="caution">
    <text evidence="1">The sequence shown here is derived from an EMBL/GenBank/DDBJ whole genome shotgun (WGS) entry which is preliminary data.</text>
</comment>
<organism evidence="1 2">
    <name type="scientific">Lacrimispora celerecrescens</name>
    <dbReference type="NCBI Taxonomy" id="29354"/>
    <lineage>
        <taxon>Bacteria</taxon>
        <taxon>Bacillati</taxon>
        <taxon>Bacillota</taxon>
        <taxon>Clostridia</taxon>
        <taxon>Lachnospirales</taxon>
        <taxon>Lachnospiraceae</taxon>
        <taxon>Lacrimispora</taxon>
    </lineage>
</organism>
<gene>
    <name evidence="1" type="ORF">IO98_05135</name>
</gene>
<dbReference type="STRING" id="29354.IO98_05135"/>
<evidence type="ECO:0000313" key="1">
    <source>
        <dbReference type="EMBL" id="KEZ91139.1"/>
    </source>
</evidence>
<evidence type="ECO:0000313" key="2">
    <source>
        <dbReference type="Proteomes" id="UP000028525"/>
    </source>
</evidence>
<dbReference type="EMBL" id="JPME01000007">
    <property type="protein sequence ID" value="KEZ91139.1"/>
    <property type="molecule type" value="Genomic_DNA"/>
</dbReference>
<reference evidence="1 2" key="1">
    <citation type="submission" date="2014-07" db="EMBL/GenBank/DDBJ databases">
        <title>Draft genome of Clostridium celerecrescens 152B isolated from sediments associated with methane hydrate from Krishna Godavari basin.</title>
        <authorList>
            <person name="Honkalas V.S."/>
            <person name="Dabir A.P."/>
            <person name="Arora P."/>
            <person name="Dhakephalkar P.K."/>
        </authorList>
    </citation>
    <scope>NUCLEOTIDE SEQUENCE [LARGE SCALE GENOMIC DNA]</scope>
    <source>
        <strain evidence="1 2">152B</strain>
    </source>
</reference>
<accession>A0A084JQA5</accession>
<sequence>MGSYNIPSIVILSFGVISRKTVLIWTFYGNPCITAEIIAAMAITSFVFEWNDFMAAYLFKYDRETDDTTYNKALIATSGLKG</sequence>